<dbReference type="AlphaFoldDB" id="A0A9W8J4L5"/>
<protein>
    <recommendedName>
        <fullName evidence="6">CFEM domain-containing protein</fullName>
    </recommendedName>
</protein>
<evidence type="ECO:0000256" key="2">
    <source>
        <dbReference type="ARBA" id="ARBA00022525"/>
    </source>
</evidence>
<sequence>MALNFNLKVGFGLLVRLMLLTTATLVAGSALPVKRQLPACTDACVVRLGTPEWGCNLEDVRCLCLNQAFMEAMTDCVHEECEGDDVDLALQGIDALCEAAGAGIPPE</sequence>
<evidence type="ECO:0000259" key="6">
    <source>
        <dbReference type="PROSITE" id="PS52012"/>
    </source>
</evidence>
<comment type="caution">
    <text evidence="7">The sequence shown here is derived from an EMBL/GenBank/DDBJ whole genome shotgun (WGS) entry which is preliminary data.</text>
</comment>
<dbReference type="Pfam" id="PF05730">
    <property type="entry name" value="CFEM"/>
    <property type="match status" value="1"/>
</dbReference>
<evidence type="ECO:0000256" key="4">
    <source>
        <dbReference type="ARBA" id="ARBA00023157"/>
    </source>
</evidence>
<feature type="chain" id="PRO_5040908362" description="CFEM domain-containing protein" evidence="5">
    <location>
        <begin position="29"/>
        <end position="107"/>
    </location>
</feature>
<feature type="domain" description="CFEM" evidence="6">
    <location>
        <begin position="12"/>
        <end position="107"/>
    </location>
</feature>
<evidence type="ECO:0000313" key="7">
    <source>
        <dbReference type="EMBL" id="KAJ2926219.1"/>
    </source>
</evidence>
<gene>
    <name evidence="7" type="ORF">H1R20_g10873</name>
</gene>
<organism evidence="7 8">
    <name type="scientific">Candolleomyces eurysporus</name>
    <dbReference type="NCBI Taxonomy" id="2828524"/>
    <lineage>
        <taxon>Eukaryota</taxon>
        <taxon>Fungi</taxon>
        <taxon>Dikarya</taxon>
        <taxon>Basidiomycota</taxon>
        <taxon>Agaricomycotina</taxon>
        <taxon>Agaricomycetes</taxon>
        <taxon>Agaricomycetidae</taxon>
        <taxon>Agaricales</taxon>
        <taxon>Agaricineae</taxon>
        <taxon>Psathyrellaceae</taxon>
        <taxon>Candolleomyces</taxon>
    </lineage>
</organism>
<dbReference type="Proteomes" id="UP001140091">
    <property type="component" value="Unassembled WGS sequence"/>
</dbReference>
<dbReference type="GO" id="GO:0005576">
    <property type="term" value="C:extracellular region"/>
    <property type="evidence" value="ECO:0007669"/>
    <property type="project" value="UniProtKB-SubCell"/>
</dbReference>
<dbReference type="OrthoDB" id="4505683at2759"/>
<dbReference type="EMBL" id="JANBPK010001074">
    <property type="protein sequence ID" value="KAJ2926219.1"/>
    <property type="molecule type" value="Genomic_DNA"/>
</dbReference>
<reference evidence="7" key="1">
    <citation type="submission" date="2022-06" db="EMBL/GenBank/DDBJ databases">
        <title>Genome Sequence of Candolleomyces eurysporus.</title>
        <authorList>
            <person name="Buettner E."/>
        </authorList>
    </citation>
    <scope>NUCLEOTIDE SEQUENCE</scope>
    <source>
        <strain evidence="7">VTCC 930004</strain>
    </source>
</reference>
<keyword evidence="4" id="KW-1015">Disulfide bond</keyword>
<dbReference type="SMART" id="SM00747">
    <property type="entry name" value="CFEM"/>
    <property type="match status" value="1"/>
</dbReference>
<name>A0A9W8J4L5_9AGAR</name>
<keyword evidence="2" id="KW-0964">Secreted</keyword>
<accession>A0A9W8J4L5</accession>
<proteinExistence type="predicted"/>
<comment type="subcellular location">
    <subcellularLocation>
        <location evidence="1">Secreted</location>
    </subcellularLocation>
</comment>
<feature type="signal peptide" evidence="5">
    <location>
        <begin position="1"/>
        <end position="28"/>
    </location>
</feature>
<evidence type="ECO:0000313" key="8">
    <source>
        <dbReference type="Proteomes" id="UP001140091"/>
    </source>
</evidence>
<keyword evidence="8" id="KW-1185">Reference proteome</keyword>
<evidence type="ECO:0000256" key="1">
    <source>
        <dbReference type="ARBA" id="ARBA00004613"/>
    </source>
</evidence>
<keyword evidence="3 5" id="KW-0732">Signal</keyword>
<dbReference type="PROSITE" id="PS52012">
    <property type="entry name" value="CFEM"/>
    <property type="match status" value="1"/>
</dbReference>
<dbReference type="InterPro" id="IPR008427">
    <property type="entry name" value="Extracellular_membr_CFEM_dom"/>
</dbReference>
<evidence type="ECO:0000256" key="5">
    <source>
        <dbReference type="SAM" id="SignalP"/>
    </source>
</evidence>
<feature type="non-terminal residue" evidence="7">
    <location>
        <position position="1"/>
    </location>
</feature>
<evidence type="ECO:0000256" key="3">
    <source>
        <dbReference type="ARBA" id="ARBA00022729"/>
    </source>
</evidence>